<sequence length="203" mass="23161">MRRHSPYNYAFNNPIRFIDPDGRNPIIPWILRTLATQKGREIALTALVTATGVGIVAVNSDNIPEIHLPVRRDNIPTFEYNNPILKNEGKLDGDLLNGGNRIDNDKIKSPPLERGKAPTGEDGKPVELHHRDQTPEGPIDEMTRKDHRGGENYKKNHSNTGQEKSKIDRGDFKKQRESHWKKEWDSGRWDKIVDDLMKGTSKQ</sequence>
<dbReference type="EMBL" id="BAAAZI010000010">
    <property type="protein sequence ID" value="GAA4142722.1"/>
    <property type="molecule type" value="Genomic_DNA"/>
</dbReference>
<keyword evidence="4" id="KW-1185">Reference proteome</keyword>
<dbReference type="Pfam" id="PF14411">
    <property type="entry name" value="LHH"/>
    <property type="match status" value="1"/>
</dbReference>
<name>A0ABP7YWX3_9SPHI</name>
<protein>
    <recommendedName>
        <fullName evidence="2">LHH domain-containing protein</fullName>
    </recommendedName>
</protein>
<feature type="compositionally biased region" description="Basic and acidic residues" evidence="1">
    <location>
        <begin position="102"/>
        <end position="134"/>
    </location>
</feature>
<feature type="compositionally biased region" description="Basic and acidic residues" evidence="1">
    <location>
        <begin position="163"/>
        <end position="183"/>
    </location>
</feature>
<gene>
    <name evidence="3" type="ORF">GCM10022216_23960</name>
</gene>
<feature type="domain" description="LHH" evidence="2">
    <location>
        <begin position="113"/>
        <end position="182"/>
    </location>
</feature>
<proteinExistence type="predicted"/>
<reference evidence="4" key="1">
    <citation type="journal article" date="2019" name="Int. J. Syst. Evol. Microbiol.">
        <title>The Global Catalogue of Microorganisms (GCM) 10K type strain sequencing project: providing services to taxonomists for standard genome sequencing and annotation.</title>
        <authorList>
            <consortium name="The Broad Institute Genomics Platform"/>
            <consortium name="The Broad Institute Genome Sequencing Center for Infectious Disease"/>
            <person name="Wu L."/>
            <person name="Ma J."/>
        </authorList>
    </citation>
    <scope>NUCLEOTIDE SEQUENCE [LARGE SCALE GENOMIC DNA]</scope>
    <source>
        <strain evidence="4">JCM 16704</strain>
    </source>
</reference>
<feature type="compositionally biased region" description="Basic and acidic residues" evidence="1">
    <location>
        <begin position="141"/>
        <end position="154"/>
    </location>
</feature>
<accession>A0ABP7YWX3</accession>
<organism evidence="3 4">
    <name type="scientific">Sphingobacterium kyonggiense</name>
    <dbReference type="NCBI Taxonomy" id="714075"/>
    <lineage>
        <taxon>Bacteria</taxon>
        <taxon>Pseudomonadati</taxon>
        <taxon>Bacteroidota</taxon>
        <taxon>Sphingobacteriia</taxon>
        <taxon>Sphingobacteriales</taxon>
        <taxon>Sphingobacteriaceae</taxon>
        <taxon>Sphingobacterium</taxon>
    </lineage>
</organism>
<evidence type="ECO:0000313" key="3">
    <source>
        <dbReference type="EMBL" id="GAA4142722.1"/>
    </source>
</evidence>
<evidence type="ECO:0000256" key="1">
    <source>
        <dbReference type="SAM" id="MobiDB-lite"/>
    </source>
</evidence>
<evidence type="ECO:0000313" key="4">
    <source>
        <dbReference type="Proteomes" id="UP001500101"/>
    </source>
</evidence>
<dbReference type="InterPro" id="IPR026834">
    <property type="entry name" value="LHH"/>
</dbReference>
<feature type="region of interest" description="Disordered" evidence="1">
    <location>
        <begin position="96"/>
        <end position="183"/>
    </location>
</feature>
<dbReference type="Proteomes" id="UP001500101">
    <property type="component" value="Unassembled WGS sequence"/>
</dbReference>
<evidence type="ECO:0000259" key="2">
    <source>
        <dbReference type="Pfam" id="PF14411"/>
    </source>
</evidence>
<comment type="caution">
    <text evidence="3">The sequence shown here is derived from an EMBL/GenBank/DDBJ whole genome shotgun (WGS) entry which is preliminary data.</text>
</comment>